<dbReference type="EMBL" id="CP104013">
    <property type="protein sequence ID" value="UYP46184.1"/>
    <property type="molecule type" value="Genomic_DNA"/>
</dbReference>
<accession>A0ABY6HUP9</accession>
<reference evidence="1" key="1">
    <citation type="submission" date="2022-09" db="EMBL/GenBank/DDBJ databases">
        <title>Actin cytoskeleton and complex cell architecture in an #Asgard archaeon.</title>
        <authorList>
            <person name="Ponce Toledo R.I."/>
            <person name="Schleper C."/>
            <person name="Rodrigues Oliveira T."/>
            <person name="Wollweber F."/>
            <person name="Xu J."/>
            <person name="Rittmann S."/>
            <person name="Klingl A."/>
            <person name="Pilhofer M."/>
        </authorList>
    </citation>
    <scope>NUCLEOTIDE SEQUENCE</scope>
    <source>
        <strain evidence="1">B-35</strain>
    </source>
</reference>
<sequence length="44" mass="5068">MEGFKGANWVLCYITVQLYSETELLFFIGVVQFLSNQFSRGAFI</sequence>
<gene>
    <name evidence="1" type="ORF">NEF87_002469</name>
</gene>
<name>A0ABY6HUP9_9ARCH</name>
<keyword evidence="2" id="KW-1185">Reference proteome</keyword>
<evidence type="ECO:0000313" key="2">
    <source>
        <dbReference type="Proteomes" id="UP001208689"/>
    </source>
</evidence>
<proteinExistence type="predicted"/>
<dbReference type="Proteomes" id="UP001208689">
    <property type="component" value="Chromosome"/>
</dbReference>
<organism evidence="1 2">
    <name type="scientific">Candidatus Lokiarchaeum ossiferum</name>
    <dbReference type="NCBI Taxonomy" id="2951803"/>
    <lineage>
        <taxon>Archaea</taxon>
        <taxon>Promethearchaeati</taxon>
        <taxon>Promethearchaeota</taxon>
        <taxon>Promethearchaeia</taxon>
        <taxon>Promethearchaeales</taxon>
        <taxon>Promethearchaeaceae</taxon>
        <taxon>Candidatus Lokiarchaeum</taxon>
    </lineage>
</organism>
<evidence type="ECO:0000313" key="1">
    <source>
        <dbReference type="EMBL" id="UYP46184.1"/>
    </source>
</evidence>
<protein>
    <submittedName>
        <fullName evidence="1">Uncharacterized protein</fullName>
    </submittedName>
</protein>